<dbReference type="AlphaFoldDB" id="A0A370HJT4"/>
<sequence>MKVALGQFAVSREWQDNADTCVRLMKQADAAGADVLVLPEGILARDIADPDIVLKSAQALDGPFMQQVLEASRGSNLAMMTCIHVPSGSGRVFNVLITVRNGEIVSQYRKLHLYDAFSAKESTNVQPGEEVPGILEIAGLKVGMMTCYDLRFPEMARRLAVDGADVIMLPAAWVRGLGKEAHWEILVTARALENTCYVVAVGECGERNIGASMVVDPLGVAIARAGEVPTLLFAEIDPARIAHARSVLPVLANRRFVRPELAHSAQSQTEAA</sequence>
<evidence type="ECO:0000256" key="1">
    <source>
        <dbReference type="ARBA" id="ARBA00010613"/>
    </source>
</evidence>
<comment type="caution">
    <text evidence="3">The sequence shown here is derived from an EMBL/GenBank/DDBJ whole genome shotgun (WGS) entry which is preliminary data.</text>
</comment>
<evidence type="ECO:0000313" key="3">
    <source>
        <dbReference type="EMBL" id="RDI58842.1"/>
    </source>
</evidence>
<protein>
    <submittedName>
        <fullName evidence="3">Putative amidohydrolase</fullName>
    </submittedName>
</protein>
<dbReference type="InterPro" id="IPR036526">
    <property type="entry name" value="C-N_Hydrolase_sf"/>
</dbReference>
<dbReference type="RefSeq" id="WP_114770827.1">
    <property type="nucleotide sequence ID" value="NZ_QQBB01000005.1"/>
</dbReference>
<dbReference type="Gene3D" id="3.60.110.10">
    <property type="entry name" value="Carbon-nitrogen hydrolase"/>
    <property type="match status" value="1"/>
</dbReference>
<keyword evidence="4" id="KW-1185">Reference proteome</keyword>
<organism evidence="3 4">
    <name type="scientific">Microvirga subterranea</name>
    <dbReference type="NCBI Taxonomy" id="186651"/>
    <lineage>
        <taxon>Bacteria</taxon>
        <taxon>Pseudomonadati</taxon>
        <taxon>Pseudomonadota</taxon>
        <taxon>Alphaproteobacteria</taxon>
        <taxon>Hyphomicrobiales</taxon>
        <taxon>Methylobacteriaceae</taxon>
        <taxon>Microvirga</taxon>
    </lineage>
</organism>
<name>A0A370HJT4_9HYPH</name>
<feature type="domain" description="CN hydrolase" evidence="2">
    <location>
        <begin position="1"/>
        <end position="238"/>
    </location>
</feature>
<dbReference type="InterPro" id="IPR047999">
    <property type="entry name" value="De_GSH_amidase"/>
</dbReference>
<dbReference type="OrthoDB" id="9811121at2"/>
<dbReference type="NCBIfam" id="NF033621">
    <property type="entry name" value="de_GSH_amidase"/>
    <property type="match status" value="1"/>
</dbReference>
<dbReference type="Proteomes" id="UP000254925">
    <property type="component" value="Unassembled WGS sequence"/>
</dbReference>
<dbReference type="EMBL" id="QQBB01000005">
    <property type="protein sequence ID" value="RDI58842.1"/>
    <property type="molecule type" value="Genomic_DNA"/>
</dbReference>
<gene>
    <name evidence="3" type="ORF">DES45_105367</name>
</gene>
<dbReference type="Pfam" id="PF00795">
    <property type="entry name" value="CN_hydrolase"/>
    <property type="match status" value="1"/>
</dbReference>
<evidence type="ECO:0000259" key="2">
    <source>
        <dbReference type="PROSITE" id="PS50263"/>
    </source>
</evidence>
<proteinExistence type="inferred from homology"/>
<dbReference type="PANTHER" id="PTHR23088">
    <property type="entry name" value="NITRILASE-RELATED"/>
    <property type="match status" value="1"/>
</dbReference>
<dbReference type="InterPro" id="IPR001110">
    <property type="entry name" value="UPF0012_CS"/>
</dbReference>
<dbReference type="PROSITE" id="PS50263">
    <property type="entry name" value="CN_HYDROLASE"/>
    <property type="match status" value="1"/>
</dbReference>
<reference evidence="3 4" key="1">
    <citation type="submission" date="2018-07" db="EMBL/GenBank/DDBJ databases">
        <title>Genomic Encyclopedia of Type Strains, Phase IV (KMG-IV): sequencing the most valuable type-strain genomes for metagenomic binning, comparative biology and taxonomic classification.</title>
        <authorList>
            <person name="Goeker M."/>
        </authorList>
    </citation>
    <scope>NUCLEOTIDE SEQUENCE [LARGE SCALE GENOMIC DNA]</scope>
    <source>
        <strain evidence="3 4">DSM 14364</strain>
    </source>
</reference>
<dbReference type="PANTHER" id="PTHR23088:SF27">
    <property type="entry name" value="DEAMINATED GLUTATHIONE AMIDASE"/>
    <property type="match status" value="1"/>
</dbReference>
<evidence type="ECO:0000313" key="4">
    <source>
        <dbReference type="Proteomes" id="UP000254925"/>
    </source>
</evidence>
<accession>A0A370HJT4</accession>
<dbReference type="CDD" id="cd07581">
    <property type="entry name" value="nitrilase_3"/>
    <property type="match status" value="1"/>
</dbReference>
<dbReference type="GO" id="GO:0016787">
    <property type="term" value="F:hydrolase activity"/>
    <property type="evidence" value="ECO:0007669"/>
    <property type="project" value="UniProtKB-KW"/>
</dbReference>
<comment type="similarity">
    <text evidence="1">Belongs to the carbon-nitrogen hydrolase superfamily. NIT1/NIT2 family.</text>
</comment>
<dbReference type="PROSITE" id="PS01227">
    <property type="entry name" value="UPF0012"/>
    <property type="match status" value="1"/>
</dbReference>
<keyword evidence="3" id="KW-0378">Hydrolase</keyword>
<dbReference type="SUPFAM" id="SSF56317">
    <property type="entry name" value="Carbon-nitrogen hydrolase"/>
    <property type="match status" value="1"/>
</dbReference>
<dbReference type="InterPro" id="IPR003010">
    <property type="entry name" value="C-N_Hydrolase"/>
</dbReference>